<dbReference type="AlphaFoldDB" id="A0ABD3GB91"/>
<proteinExistence type="inferred from homology"/>
<evidence type="ECO:0000256" key="2">
    <source>
        <dbReference type="ARBA" id="ARBA00022559"/>
    </source>
</evidence>
<evidence type="ECO:0000256" key="4">
    <source>
        <dbReference type="ARBA" id="ARBA00022723"/>
    </source>
</evidence>
<dbReference type="PANTHER" id="PTHR31517">
    <property type="match status" value="1"/>
</dbReference>
<feature type="binding site" evidence="6">
    <location>
        <position position="23"/>
    </location>
    <ligand>
        <name>Ca(2+)</name>
        <dbReference type="ChEBI" id="CHEBI:29108"/>
        <label>2</label>
    </ligand>
</feature>
<evidence type="ECO:0000256" key="8">
    <source>
        <dbReference type="RuleBase" id="RU004241"/>
    </source>
</evidence>
<evidence type="ECO:0000313" key="12">
    <source>
        <dbReference type="Proteomes" id="UP001633002"/>
    </source>
</evidence>
<gene>
    <name evidence="11" type="ORF">R1sor_025884</name>
</gene>
<comment type="cofactor">
    <cofactor evidence="6">
        <name>heme b</name>
        <dbReference type="ChEBI" id="CHEBI:60344"/>
    </cofactor>
    <text evidence="6">Binds 1 heme b (iron(II)-protoporphyrin IX) group per subunit.</text>
</comment>
<keyword evidence="12" id="KW-1185">Reference proteome</keyword>
<dbReference type="PROSITE" id="PS50873">
    <property type="entry name" value="PEROXIDASE_4"/>
    <property type="match status" value="1"/>
</dbReference>
<feature type="binding site" evidence="6">
    <location>
        <position position="79"/>
    </location>
    <ligand>
        <name>Ca(2+)</name>
        <dbReference type="ChEBI" id="CHEBI:29108"/>
        <label>2</label>
    </ligand>
</feature>
<keyword evidence="4 6" id="KW-0479">Metal-binding</keyword>
<dbReference type="EMBL" id="JBJQOH010000008">
    <property type="protein sequence ID" value="KAL3675936.1"/>
    <property type="molecule type" value="Genomic_DNA"/>
</dbReference>
<organism evidence="11 12">
    <name type="scientific">Riccia sorocarpa</name>
    <dbReference type="NCBI Taxonomy" id="122646"/>
    <lineage>
        <taxon>Eukaryota</taxon>
        <taxon>Viridiplantae</taxon>
        <taxon>Streptophyta</taxon>
        <taxon>Embryophyta</taxon>
        <taxon>Marchantiophyta</taxon>
        <taxon>Marchantiopsida</taxon>
        <taxon>Marchantiidae</taxon>
        <taxon>Marchantiales</taxon>
        <taxon>Ricciaceae</taxon>
        <taxon>Riccia</taxon>
    </lineage>
</organism>
<keyword evidence="2" id="KW-0560">Oxidoreductase</keyword>
<reference evidence="11 12" key="1">
    <citation type="submission" date="2024-09" db="EMBL/GenBank/DDBJ databases">
        <title>Chromosome-scale assembly of Riccia sorocarpa.</title>
        <authorList>
            <person name="Paukszto L."/>
        </authorList>
    </citation>
    <scope>NUCLEOTIDE SEQUENCE [LARGE SCALE GENOMIC DNA]</scope>
    <source>
        <strain evidence="11">LP-2024</strain>
        <tissue evidence="11">Aerial parts of the thallus</tissue>
    </source>
</reference>
<evidence type="ECO:0000313" key="11">
    <source>
        <dbReference type="EMBL" id="KAL3675936.1"/>
    </source>
</evidence>
<comment type="similarity">
    <text evidence="8">Belongs to the peroxidase family.</text>
</comment>
<keyword evidence="2" id="KW-0575">Peroxidase</keyword>
<keyword evidence="7" id="KW-1015">Disulfide bond</keyword>
<evidence type="ECO:0000256" key="5">
    <source>
        <dbReference type="ARBA" id="ARBA00023004"/>
    </source>
</evidence>
<feature type="region of interest" description="Disordered" evidence="9">
    <location>
        <begin position="93"/>
        <end position="113"/>
    </location>
</feature>
<evidence type="ECO:0000259" key="10">
    <source>
        <dbReference type="PROSITE" id="PS50873"/>
    </source>
</evidence>
<feature type="disulfide bond" evidence="7">
    <location>
        <begin position="29"/>
        <end position="60"/>
    </location>
</feature>
<feature type="domain" description="Plant heme peroxidase family profile" evidence="10">
    <location>
        <begin position="1"/>
        <end position="113"/>
    </location>
</feature>
<accession>A0ABD3GB91</accession>
<dbReference type="GO" id="GO:0140825">
    <property type="term" value="F:lactoperoxidase activity"/>
    <property type="evidence" value="ECO:0007669"/>
    <property type="project" value="UniProtKB-EC"/>
</dbReference>
<evidence type="ECO:0000256" key="6">
    <source>
        <dbReference type="PIRSR" id="PIRSR600823-3"/>
    </source>
</evidence>
<feature type="binding site" description="axial binding residue" evidence="6">
    <location>
        <position position="22"/>
    </location>
    <ligand>
        <name>heme b</name>
        <dbReference type="ChEBI" id="CHEBI:60344"/>
    </ligand>
    <ligandPart>
        <name>Fe</name>
        <dbReference type="ChEBI" id="CHEBI:18248"/>
    </ligandPart>
</feature>
<evidence type="ECO:0000256" key="3">
    <source>
        <dbReference type="ARBA" id="ARBA00022617"/>
    </source>
</evidence>
<dbReference type="SUPFAM" id="SSF48113">
    <property type="entry name" value="Heme-dependent peroxidases"/>
    <property type="match status" value="1"/>
</dbReference>
<dbReference type="InterPro" id="IPR002016">
    <property type="entry name" value="Haem_peroxidase"/>
</dbReference>
<keyword evidence="5 6" id="KW-0408">Iron</keyword>
<dbReference type="Proteomes" id="UP001633002">
    <property type="component" value="Unassembled WGS sequence"/>
</dbReference>
<sequence length="113" mass="12013">MKKLDTVNAGCEIAGFHRSGSHTIGHIPCNGIGPTCKTTPANDTNPSLDPDFANSLKQICPKGNRLNIVDMDSSPNIFDTLCYQKALASQGNMTTDNDLIRGPSGFSTRTVSS</sequence>
<keyword evidence="6" id="KW-0106">Calcium</keyword>
<comment type="cofactor">
    <cofactor evidence="6">
        <name>Ca(2+)</name>
        <dbReference type="ChEBI" id="CHEBI:29108"/>
    </cofactor>
    <text evidence="6">Binds 2 calcium ions per subunit.</text>
</comment>
<dbReference type="InterPro" id="IPR000823">
    <property type="entry name" value="Peroxidase_pln"/>
</dbReference>
<dbReference type="GO" id="GO:0046872">
    <property type="term" value="F:metal ion binding"/>
    <property type="evidence" value="ECO:0007669"/>
    <property type="project" value="UniProtKB-KW"/>
</dbReference>
<dbReference type="InterPro" id="IPR010255">
    <property type="entry name" value="Haem_peroxidase_sf"/>
</dbReference>
<dbReference type="Pfam" id="PF00141">
    <property type="entry name" value="peroxidase"/>
    <property type="match status" value="1"/>
</dbReference>
<keyword evidence="3" id="KW-0349">Heme</keyword>
<evidence type="ECO:0000256" key="9">
    <source>
        <dbReference type="SAM" id="MobiDB-lite"/>
    </source>
</evidence>
<evidence type="ECO:0000256" key="7">
    <source>
        <dbReference type="PIRSR" id="PIRSR600823-5"/>
    </source>
</evidence>
<dbReference type="Gene3D" id="1.10.420.10">
    <property type="entry name" value="Peroxidase, domain 2"/>
    <property type="match status" value="1"/>
</dbReference>
<name>A0ABD3GB91_9MARC</name>
<comment type="caution">
    <text evidence="11">The sequence shown here is derived from an EMBL/GenBank/DDBJ whole genome shotgun (WGS) entry which is preliminary data.</text>
</comment>
<feature type="binding site" evidence="6">
    <location>
        <position position="72"/>
    </location>
    <ligand>
        <name>Ca(2+)</name>
        <dbReference type="ChEBI" id="CHEBI:29108"/>
        <label>2</label>
    </ligand>
</feature>
<dbReference type="PANTHER" id="PTHR31517:SF48">
    <property type="entry name" value="PEROXIDASE 16-RELATED"/>
    <property type="match status" value="1"/>
</dbReference>
<comment type="catalytic activity">
    <reaction evidence="1">
        <text>2 a phenolic donor + H2O2 = 2 a phenolic radical donor + 2 H2O</text>
        <dbReference type="Rhea" id="RHEA:56136"/>
        <dbReference type="ChEBI" id="CHEBI:15377"/>
        <dbReference type="ChEBI" id="CHEBI:16240"/>
        <dbReference type="ChEBI" id="CHEBI:139520"/>
        <dbReference type="ChEBI" id="CHEBI:139521"/>
        <dbReference type="EC" id="1.11.1.7"/>
    </reaction>
</comment>
<evidence type="ECO:0000256" key="1">
    <source>
        <dbReference type="ARBA" id="ARBA00000189"/>
    </source>
</evidence>
<protein>
    <recommendedName>
        <fullName evidence="10">Plant heme peroxidase family profile domain-containing protein</fullName>
    </recommendedName>
</protein>